<proteinExistence type="predicted"/>
<evidence type="ECO:0000313" key="4">
    <source>
        <dbReference type="Proteomes" id="UP000655044"/>
    </source>
</evidence>
<accession>A0A8J3S3Z8</accession>
<dbReference type="SUPFAM" id="SSF55874">
    <property type="entry name" value="ATPase domain of HSP90 chaperone/DNA topoisomerase II/histidine kinase"/>
    <property type="match status" value="1"/>
</dbReference>
<evidence type="ECO:0000256" key="1">
    <source>
        <dbReference type="ARBA" id="ARBA00022527"/>
    </source>
</evidence>
<sequence length="135" mass="14253">MTTPTMAAVSAQRRFPGESEQVSQVRTWVDGLLPGDCPRRADVAVVVSELVTNALVHSVSGMGGSFAVRAAIDATSVELSVADQGPRPIPAAREPDASGWGLAVIVAELVDEIRTTITPAGRTTWCRLTWPNGRS</sequence>
<feature type="domain" description="Histidine kinase/HSP90-like ATPase" evidence="2">
    <location>
        <begin position="15"/>
        <end position="125"/>
    </location>
</feature>
<evidence type="ECO:0000259" key="2">
    <source>
        <dbReference type="Pfam" id="PF13581"/>
    </source>
</evidence>
<dbReference type="PANTHER" id="PTHR35526:SF3">
    <property type="entry name" value="ANTI-SIGMA-F FACTOR RSBW"/>
    <property type="match status" value="1"/>
</dbReference>
<gene>
    <name evidence="3" type="ORF">Pro02_48080</name>
</gene>
<dbReference type="GO" id="GO:0004674">
    <property type="term" value="F:protein serine/threonine kinase activity"/>
    <property type="evidence" value="ECO:0007669"/>
    <property type="project" value="UniProtKB-KW"/>
</dbReference>
<dbReference type="InterPro" id="IPR003594">
    <property type="entry name" value="HATPase_dom"/>
</dbReference>
<reference evidence="3" key="1">
    <citation type="submission" date="2021-01" db="EMBL/GenBank/DDBJ databases">
        <title>Whole genome shotgun sequence of Planobispora rosea NBRC 15558.</title>
        <authorList>
            <person name="Komaki H."/>
            <person name="Tamura T."/>
        </authorList>
    </citation>
    <scope>NUCLEOTIDE SEQUENCE</scope>
    <source>
        <strain evidence="3">NBRC 15558</strain>
    </source>
</reference>
<dbReference type="AlphaFoldDB" id="A0A8J3S3Z8"/>
<organism evidence="3 4">
    <name type="scientific">Planobispora rosea</name>
    <dbReference type="NCBI Taxonomy" id="35762"/>
    <lineage>
        <taxon>Bacteria</taxon>
        <taxon>Bacillati</taxon>
        <taxon>Actinomycetota</taxon>
        <taxon>Actinomycetes</taxon>
        <taxon>Streptosporangiales</taxon>
        <taxon>Streptosporangiaceae</taxon>
        <taxon>Planobispora</taxon>
    </lineage>
</organism>
<dbReference type="EMBL" id="BOOI01000046">
    <property type="protein sequence ID" value="GIH86400.1"/>
    <property type="molecule type" value="Genomic_DNA"/>
</dbReference>
<evidence type="ECO:0000313" key="3">
    <source>
        <dbReference type="EMBL" id="GIH86400.1"/>
    </source>
</evidence>
<name>A0A8J3S3Z8_PLARO</name>
<dbReference type="PANTHER" id="PTHR35526">
    <property type="entry name" value="ANTI-SIGMA-F FACTOR RSBW-RELATED"/>
    <property type="match status" value="1"/>
</dbReference>
<dbReference type="Gene3D" id="3.30.565.10">
    <property type="entry name" value="Histidine kinase-like ATPase, C-terminal domain"/>
    <property type="match status" value="1"/>
</dbReference>
<dbReference type="InterPro" id="IPR050267">
    <property type="entry name" value="Anti-sigma-factor_SerPK"/>
</dbReference>
<keyword evidence="1" id="KW-0418">Kinase</keyword>
<keyword evidence="1" id="KW-0808">Transferase</keyword>
<dbReference type="InterPro" id="IPR036890">
    <property type="entry name" value="HATPase_C_sf"/>
</dbReference>
<keyword evidence="4" id="KW-1185">Reference proteome</keyword>
<protein>
    <recommendedName>
        <fullName evidence="2">Histidine kinase/HSP90-like ATPase domain-containing protein</fullName>
    </recommendedName>
</protein>
<dbReference type="CDD" id="cd16936">
    <property type="entry name" value="HATPase_RsbW-like"/>
    <property type="match status" value="1"/>
</dbReference>
<dbReference type="RefSeq" id="WP_229803462.1">
    <property type="nucleotide sequence ID" value="NZ_BMQP01000026.1"/>
</dbReference>
<dbReference type="Proteomes" id="UP000655044">
    <property type="component" value="Unassembled WGS sequence"/>
</dbReference>
<dbReference type="Pfam" id="PF13581">
    <property type="entry name" value="HATPase_c_2"/>
    <property type="match status" value="1"/>
</dbReference>
<keyword evidence="1" id="KW-0723">Serine/threonine-protein kinase</keyword>
<comment type="caution">
    <text evidence="3">The sequence shown here is derived from an EMBL/GenBank/DDBJ whole genome shotgun (WGS) entry which is preliminary data.</text>
</comment>